<evidence type="ECO:0000256" key="4">
    <source>
        <dbReference type="ARBA" id="ARBA00048707"/>
    </source>
</evidence>
<dbReference type="PANTHER" id="PTHR12649">
    <property type="entry name" value="PEPTIDYL-TRNA HYDROLASE 2"/>
    <property type="match status" value="1"/>
</dbReference>
<evidence type="ECO:0000256" key="5">
    <source>
        <dbReference type="SAM" id="MobiDB-lite"/>
    </source>
</evidence>
<evidence type="ECO:0000313" key="6">
    <source>
        <dbReference type="EMBL" id="KAK1922209.1"/>
    </source>
</evidence>
<comment type="similarity">
    <text evidence="3">Belongs to the PTH2 family.</text>
</comment>
<keyword evidence="7" id="KW-1185">Reference proteome</keyword>
<dbReference type="InterPro" id="IPR002833">
    <property type="entry name" value="PTH2"/>
</dbReference>
<gene>
    <name evidence="6" type="ORF">DB88DRAFT_497546</name>
</gene>
<dbReference type="SUPFAM" id="SSF102462">
    <property type="entry name" value="Peptidyl-tRNA hydrolase II"/>
    <property type="match status" value="1"/>
</dbReference>
<comment type="caution">
    <text evidence="6">The sequence shown here is derived from an EMBL/GenBank/DDBJ whole genome shotgun (WGS) entry which is preliminary data.</text>
</comment>
<dbReference type="PANTHER" id="PTHR12649:SF11">
    <property type="entry name" value="PEPTIDYL-TRNA HYDROLASE 2, MITOCHONDRIAL"/>
    <property type="match status" value="1"/>
</dbReference>
<dbReference type="Pfam" id="PF01981">
    <property type="entry name" value="PTH2"/>
    <property type="match status" value="1"/>
</dbReference>
<feature type="compositionally biased region" description="Low complexity" evidence="5">
    <location>
        <begin position="36"/>
        <end position="63"/>
    </location>
</feature>
<feature type="region of interest" description="Disordered" evidence="5">
    <location>
        <begin position="36"/>
        <end position="67"/>
    </location>
</feature>
<evidence type="ECO:0000256" key="3">
    <source>
        <dbReference type="ARBA" id="ARBA00038050"/>
    </source>
</evidence>
<name>A0AAD9CWU4_PAPLA</name>
<evidence type="ECO:0000256" key="2">
    <source>
        <dbReference type="ARBA" id="ARBA00022801"/>
    </source>
</evidence>
<keyword evidence="2 6" id="KW-0378">Hydrolase</keyword>
<dbReference type="GO" id="GO:0005829">
    <property type="term" value="C:cytosol"/>
    <property type="evidence" value="ECO:0007669"/>
    <property type="project" value="TreeGrafter"/>
</dbReference>
<accession>A0AAD9CWU4</accession>
<protein>
    <recommendedName>
        <fullName evidence="1">peptidyl-tRNA hydrolase</fullName>
        <ecNumber evidence="1">3.1.1.29</ecNumber>
    </recommendedName>
</protein>
<dbReference type="CDD" id="cd02430">
    <property type="entry name" value="PTH2"/>
    <property type="match status" value="1"/>
</dbReference>
<sequence length="208" mass="22065">MLRDLRMDSSLLQPLAISLLAFSLGYTTHTLLSSSSTSKRSLSSSSKSQGRQRSASSASTDAFEASDTDSDAEDEAAALASDIASVRANLTEEVKLVLVVNDSLKMTKGKIAAQAGHATLACALMLKEVNPKLFNRWRMHGQPKIAVRCQSTEEIDALAAQARSLNLCARTIQDAGRTQVAPGSKTILGIGPGPARLINQVTGKLKLL</sequence>
<dbReference type="GO" id="GO:0004045">
    <property type="term" value="F:peptidyl-tRNA hydrolase activity"/>
    <property type="evidence" value="ECO:0007669"/>
    <property type="project" value="UniProtKB-EC"/>
</dbReference>
<dbReference type="InterPro" id="IPR023476">
    <property type="entry name" value="Pep_tRNA_hydro_II_dom_sf"/>
</dbReference>
<dbReference type="EMBL" id="JAODAN010000009">
    <property type="protein sequence ID" value="KAK1922209.1"/>
    <property type="molecule type" value="Genomic_DNA"/>
</dbReference>
<dbReference type="Proteomes" id="UP001182556">
    <property type="component" value="Unassembled WGS sequence"/>
</dbReference>
<organism evidence="6 7">
    <name type="scientific">Papiliotrema laurentii</name>
    <name type="common">Cryptococcus laurentii</name>
    <dbReference type="NCBI Taxonomy" id="5418"/>
    <lineage>
        <taxon>Eukaryota</taxon>
        <taxon>Fungi</taxon>
        <taxon>Dikarya</taxon>
        <taxon>Basidiomycota</taxon>
        <taxon>Agaricomycotina</taxon>
        <taxon>Tremellomycetes</taxon>
        <taxon>Tremellales</taxon>
        <taxon>Rhynchogastremaceae</taxon>
        <taxon>Papiliotrema</taxon>
    </lineage>
</organism>
<dbReference type="Gene3D" id="3.40.1490.10">
    <property type="entry name" value="Bit1"/>
    <property type="match status" value="1"/>
</dbReference>
<proteinExistence type="inferred from homology"/>
<dbReference type="EC" id="3.1.1.29" evidence="1"/>
<evidence type="ECO:0000313" key="7">
    <source>
        <dbReference type="Proteomes" id="UP001182556"/>
    </source>
</evidence>
<comment type="catalytic activity">
    <reaction evidence="4">
        <text>an N-acyl-L-alpha-aminoacyl-tRNA + H2O = an N-acyl-L-amino acid + a tRNA + H(+)</text>
        <dbReference type="Rhea" id="RHEA:54448"/>
        <dbReference type="Rhea" id="RHEA-COMP:10123"/>
        <dbReference type="Rhea" id="RHEA-COMP:13883"/>
        <dbReference type="ChEBI" id="CHEBI:15377"/>
        <dbReference type="ChEBI" id="CHEBI:15378"/>
        <dbReference type="ChEBI" id="CHEBI:59874"/>
        <dbReference type="ChEBI" id="CHEBI:78442"/>
        <dbReference type="ChEBI" id="CHEBI:138191"/>
        <dbReference type="EC" id="3.1.1.29"/>
    </reaction>
</comment>
<reference evidence="6" key="1">
    <citation type="submission" date="2023-02" db="EMBL/GenBank/DDBJ databases">
        <title>Identification and recombinant expression of a fungal hydrolase from Papiliotrema laurentii that hydrolyzes apple cutin and clears colloidal polyester polyurethane.</title>
        <authorList>
            <consortium name="DOE Joint Genome Institute"/>
            <person name="Roman V.A."/>
            <person name="Bojanowski C."/>
            <person name="Crable B.R."/>
            <person name="Wagner D.N."/>
            <person name="Hung C.S."/>
            <person name="Nadeau L.J."/>
            <person name="Schratz L."/>
            <person name="Haridas S."/>
            <person name="Pangilinan J."/>
            <person name="Lipzen A."/>
            <person name="Na H."/>
            <person name="Yan M."/>
            <person name="Ng V."/>
            <person name="Grigoriev I.V."/>
            <person name="Spatafora J.W."/>
            <person name="Barlow D."/>
            <person name="Biffinger J."/>
            <person name="Kelley-Loughnane N."/>
            <person name="Varaljay V.A."/>
            <person name="Crookes-Goodson W.J."/>
        </authorList>
    </citation>
    <scope>NUCLEOTIDE SEQUENCE</scope>
    <source>
        <strain evidence="6">5307AH</strain>
    </source>
</reference>
<evidence type="ECO:0000256" key="1">
    <source>
        <dbReference type="ARBA" id="ARBA00013260"/>
    </source>
</evidence>
<dbReference type="NCBIfam" id="TIGR00283">
    <property type="entry name" value="arch_pth2"/>
    <property type="match status" value="1"/>
</dbReference>
<dbReference type="AlphaFoldDB" id="A0AAD9CWU4"/>
<dbReference type="FunFam" id="3.40.1490.10:FF:000003">
    <property type="entry name" value="Peptidyl-tRNA hydrolase"/>
    <property type="match status" value="1"/>
</dbReference>